<dbReference type="PANTHER" id="PTHR48125:SF10">
    <property type="entry name" value="OS12G0136300 PROTEIN"/>
    <property type="match status" value="1"/>
</dbReference>
<dbReference type="EMBL" id="JAHRHY010000028">
    <property type="protein sequence ID" value="KAG9060922.1"/>
    <property type="molecule type" value="Genomic_DNA"/>
</dbReference>
<evidence type="ECO:0000313" key="3">
    <source>
        <dbReference type="Proteomes" id="UP000707451"/>
    </source>
</evidence>
<feature type="compositionally biased region" description="Acidic residues" evidence="1">
    <location>
        <begin position="65"/>
        <end position="127"/>
    </location>
</feature>
<evidence type="ECO:0000313" key="2">
    <source>
        <dbReference type="EMBL" id="KAG9060922.1"/>
    </source>
</evidence>
<sequence>MSNNTRLRKRSSAPLSEESSSRPPSPTQQQQPSKRPPQGPAPALPIGVPAAVAVTQQVVYTALSMDEDEEQEGETDEEDVEEDEGDEDDDNDDDDEEEEEEEEEDGTESEEQDDSQDEDYEDEEDNEDNCKRRKDFDKNRREYENDMLHRQREQEGESDVHADDEASSQEDSSQGSPSQGHPAAAATAPVTVIDEEEVEDGEEPEMLETVEENYQRFYSHGDFDGDDSSSAMGGAGSTNSSSRSSSSDNDRRDDNGRYGNGVSASSSLSSSASTPKVRSRYTSGLAGGGEQFRNHTIQEPLPGTLQTCLIEIDSLPPSENGEEEAPRVRYHPEHFIVRERINDMYRLLAHNENFLDETPPSSPTSPLSASRILALSQALSLAGRSLNTVSDLMDLLVRTYLPQFWLYRAKNKHLNRFARKQPKNPRPRESTLLATCVDCGFKFEKTPVFAPPATVRKVDNEKRAVDNKKQGRGSKNTRAAAKERALISATFLRKYYQDRFPGAGIHYWNSHLTPQDVDDIFNNNRQEDDYDGNLDHFGLKEEGHHVDCPTNFYSTSEKATKLHFGWDLAVGYQHSGVPRFPNPQRTAPPPPPPSPCPPQPHCHSLAPPGMPTPSPSPRSSPPRTPKPGSGTPPPQHQQHPHSRPHTYYPSRSLMASFCHLLPRDLDLTTNDLRKLFTYFVWHPWFDCDFQAITIRRGYEELWPLFLLRDEDDEVTEQEKQVENGNIFEIKKKKRLEAALRKLETKKNGSKSASKRKQKLPMAPKAPEPPLTPAYIEYKRQTQMETRFTTSFERGLSNHGVIRTIRNRSLEEYTRVARQVRWGWVFGPRLRQHQSQDLGQNQDLGQDLGHTAATTPAAPHITHFEKNPTYPGSIHIFTANDRTLVEKGGKLYFEPDEWYPVEEIPRFQNTAWTRPERADALDRLKREVKEWWNRDAEVQRKKLGFMLPEFARVRRWPAGMLEMVAGKLVFEVDKSAVEKEEETETLVAQTRTPARATTKLPPAKTRQARVRTVNRRGAYMDIDYSPSTSTTDRYRPVTRSVRTARSTVAAAPVRNQSQVQDMDMDVEMTTTSTSRARAVPPWEPSTRSGRGQQQPSQPQHYQVRTPGTTAISTSSPRTQLNSVQPHFMTVIPSTNTNTNVNTVARPMAVATGLPTTFSLANFSTGAGPMTTSAKPPTTLPSSRVNTVARKMVTVEPPSTTFPSTNLNTFPSTNTYINTVAGLMESAGPFASACGIHATNVDNFISNLTNPKADFWEIYNQYMQSGGSYEFIPVDNNAAQKQDLVSTAAAAATPTVAQSQSLNSLLTPGALLAQYYSSHPAEPTMGFQGILPGQATIAPTPYFSVSGQQNNGMNDMSQFLNMGAMRDASIDKSPSSLNGNDLKGGFARMKIGDRLMMMDIEVDEDPKVTR</sequence>
<feature type="compositionally biased region" description="Pro residues" evidence="1">
    <location>
        <begin position="608"/>
        <end position="635"/>
    </location>
</feature>
<protein>
    <submittedName>
        <fullName evidence="2">Uncharacterized protein</fullName>
    </submittedName>
</protein>
<feature type="region of interest" description="Disordered" evidence="1">
    <location>
        <begin position="1067"/>
        <end position="1121"/>
    </location>
</feature>
<dbReference type="Proteomes" id="UP000707451">
    <property type="component" value="Unassembled WGS sequence"/>
</dbReference>
<keyword evidence="3" id="KW-1185">Reference proteome</keyword>
<feature type="region of interest" description="Disordered" evidence="1">
    <location>
        <begin position="1042"/>
        <end position="1061"/>
    </location>
</feature>
<feature type="region of interest" description="Disordered" evidence="1">
    <location>
        <begin position="982"/>
        <end position="1005"/>
    </location>
</feature>
<reference evidence="2" key="1">
    <citation type="submission" date="2021-06" db="EMBL/GenBank/DDBJ databases">
        <title>Genome Sequence of Mortierella hyaline Strain SCG-10, a Cold-Adapted, Nitrate-Reducing Fungus Isolated from Soil in Minnesota, USA.</title>
        <authorList>
            <person name="Aldossari N."/>
        </authorList>
    </citation>
    <scope>NUCLEOTIDE SEQUENCE</scope>
    <source>
        <strain evidence="2">SCG-10</strain>
    </source>
</reference>
<feature type="compositionally biased region" description="Pro residues" evidence="1">
    <location>
        <begin position="586"/>
        <end position="600"/>
    </location>
</feature>
<dbReference type="PANTHER" id="PTHR48125">
    <property type="entry name" value="LP07818P1"/>
    <property type="match status" value="1"/>
</dbReference>
<feature type="region of interest" description="Disordered" evidence="1">
    <location>
        <begin position="741"/>
        <end position="771"/>
    </location>
</feature>
<feature type="compositionally biased region" description="Basic residues" evidence="1">
    <location>
        <begin position="1"/>
        <end position="11"/>
    </location>
</feature>
<gene>
    <name evidence="2" type="ORF">KI688_007879</name>
</gene>
<feature type="compositionally biased region" description="Low complexity" evidence="1">
    <location>
        <begin position="12"/>
        <end position="33"/>
    </location>
</feature>
<dbReference type="OrthoDB" id="2448993at2759"/>
<proteinExistence type="predicted"/>
<feature type="compositionally biased region" description="Low complexity" evidence="1">
    <location>
        <begin position="228"/>
        <end position="247"/>
    </location>
</feature>
<organism evidence="2 3">
    <name type="scientific">Linnemannia hyalina</name>
    <dbReference type="NCBI Taxonomy" id="64524"/>
    <lineage>
        <taxon>Eukaryota</taxon>
        <taxon>Fungi</taxon>
        <taxon>Fungi incertae sedis</taxon>
        <taxon>Mucoromycota</taxon>
        <taxon>Mortierellomycotina</taxon>
        <taxon>Mortierellomycetes</taxon>
        <taxon>Mortierellales</taxon>
        <taxon>Mortierellaceae</taxon>
        <taxon>Linnemannia</taxon>
    </lineage>
</organism>
<feature type="compositionally biased region" description="Low complexity" evidence="1">
    <location>
        <begin position="260"/>
        <end position="273"/>
    </location>
</feature>
<feature type="compositionally biased region" description="Low complexity" evidence="1">
    <location>
        <begin position="1086"/>
        <end position="1098"/>
    </location>
</feature>
<name>A0A9P7XHZ1_9FUNG</name>
<feature type="compositionally biased region" description="Polar residues" evidence="1">
    <location>
        <begin position="1099"/>
        <end position="1121"/>
    </location>
</feature>
<comment type="caution">
    <text evidence="2">The sequence shown here is derived from an EMBL/GenBank/DDBJ whole genome shotgun (WGS) entry which is preliminary data.</text>
</comment>
<feature type="region of interest" description="Disordered" evidence="1">
    <location>
        <begin position="577"/>
        <end position="646"/>
    </location>
</feature>
<accession>A0A9P7XHZ1</accession>
<feature type="compositionally biased region" description="Pro residues" evidence="1">
    <location>
        <begin position="34"/>
        <end position="43"/>
    </location>
</feature>
<evidence type="ECO:0000256" key="1">
    <source>
        <dbReference type="SAM" id="MobiDB-lite"/>
    </source>
</evidence>
<feature type="compositionally biased region" description="Acidic residues" evidence="1">
    <location>
        <begin position="193"/>
        <end position="211"/>
    </location>
</feature>
<feature type="compositionally biased region" description="Low complexity" evidence="1">
    <location>
        <begin position="50"/>
        <end position="62"/>
    </location>
</feature>
<feature type="compositionally biased region" description="Basic and acidic residues" evidence="1">
    <location>
        <begin position="128"/>
        <end position="164"/>
    </location>
</feature>
<feature type="region of interest" description="Disordered" evidence="1">
    <location>
        <begin position="1"/>
        <end position="295"/>
    </location>
</feature>
<feature type="compositionally biased region" description="Low complexity" evidence="1">
    <location>
        <begin position="169"/>
        <end position="192"/>
    </location>
</feature>